<evidence type="ECO:0000256" key="1">
    <source>
        <dbReference type="SAM" id="MobiDB-lite"/>
    </source>
</evidence>
<proteinExistence type="predicted"/>
<evidence type="ECO:0000313" key="3">
    <source>
        <dbReference type="Proteomes" id="UP000218231"/>
    </source>
</evidence>
<sequence>MSAQRRKLFTGKEELDTKKMKISDMIYWNPKNEAGMKKKDSDASSVVSAPRPDTSTSLEPKQPAIAAPQVKIGPDGKLVIDEASLVVQGTERKDTSAWDIVEEVLKKPALLHDSLHDYVEKVTKEIEEDIKLKRDEKKAITRKQRSSLENRQPAFEDPDNRTASYVQQPTSIPSESSAFAAPAVRASRSNSSTGPPQYADLKPMAVYPSNSEMNLNDSGDVEEVIIDE</sequence>
<evidence type="ECO:0000313" key="2">
    <source>
        <dbReference type="EMBL" id="PAV66430.1"/>
    </source>
</evidence>
<reference evidence="2 3" key="1">
    <citation type="journal article" date="2017" name="Curr. Biol.">
        <title>Genome architecture and evolution of a unichromosomal asexual nematode.</title>
        <authorList>
            <person name="Fradin H."/>
            <person name="Zegar C."/>
            <person name="Gutwein M."/>
            <person name="Lucas J."/>
            <person name="Kovtun M."/>
            <person name="Corcoran D."/>
            <person name="Baugh L.R."/>
            <person name="Kiontke K."/>
            <person name="Gunsalus K."/>
            <person name="Fitch D.H."/>
            <person name="Piano F."/>
        </authorList>
    </citation>
    <scope>NUCLEOTIDE SEQUENCE [LARGE SCALE GENOMIC DNA]</scope>
    <source>
        <strain evidence="2">PF1309</strain>
    </source>
</reference>
<feature type="compositionally biased region" description="Polar residues" evidence="1">
    <location>
        <begin position="161"/>
        <end position="177"/>
    </location>
</feature>
<accession>A0A2A2JXT9</accession>
<gene>
    <name evidence="2" type="ORF">WR25_26446</name>
</gene>
<dbReference type="AlphaFoldDB" id="A0A2A2JXT9"/>
<feature type="region of interest" description="Disordered" evidence="1">
    <location>
        <begin position="31"/>
        <end position="68"/>
    </location>
</feature>
<name>A0A2A2JXT9_9BILA</name>
<dbReference type="STRING" id="2018661.A0A2A2JXT9"/>
<keyword evidence="3" id="KW-1185">Reference proteome</keyword>
<feature type="region of interest" description="Disordered" evidence="1">
    <location>
        <begin position="134"/>
        <end position="203"/>
    </location>
</feature>
<comment type="caution">
    <text evidence="2">The sequence shown here is derived from an EMBL/GenBank/DDBJ whole genome shotgun (WGS) entry which is preliminary data.</text>
</comment>
<feature type="region of interest" description="Disordered" evidence="1">
    <location>
        <begin position="209"/>
        <end position="228"/>
    </location>
</feature>
<feature type="compositionally biased region" description="Acidic residues" evidence="1">
    <location>
        <begin position="219"/>
        <end position="228"/>
    </location>
</feature>
<dbReference type="EMBL" id="LIAE01010102">
    <property type="protein sequence ID" value="PAV66430.1"/>
    <property type="molecule type" value="Genomic_DNA"/>
</dbReference>
<organism evidence="2 3">
    <name type="scientific">Diploscapter pachys</name>
    <dbReference type="NCBI Taxonomy" id="2018661"/>
    <lineage>
        <taxon>Eukaryota</taxon>
        <taxon>Metazoa</taxon>
        <taxon>Ecdysozoa</taxon>
        <taxon>Nematoda</taxon>
        <taxon>Chromadorea</taxon>
        <taxon>Rhabditida</taxon>
        <taxon>Rhabditina</taxon>
        <taxon>Rhabditomorpha</taxon>
        <taxon>Rhabditoidea</taxon>
        <taxon>Rhabditidae</taxon>
        <taxon>Diploscapter</taxon>
    </lineage>
</organism>
<dbReference type="OrthoDB" id="272624at2759"/>
<protein>
    <submittedName>
        <fullName evidence="2">Uncharacterized protein</fullName>
    </submittedName>
</protein>
<dbReference type="Proteomes" id="UP000218231">
    <property type="component" value="Unassembled WGS sequence"/>
</dbReference>